<dbReference type="Proteomes" id="UP000236919">
    <property type="component" value="Unassembled WGS sequence"/>
</dbReference>
<dbReference type="CDD" id="cd06533">
    <property type="entry name" value="Glyco_transf_WecG_TagA"/>
    <property type="match status" value="1"/>
</dbReference>
<dbReference type="NCBIfam" id="TIGR00696">
    <property type="entry name" value="wecG_tagA_cpsF"/>
    <property type="match status" value="1"/>
</dbReference>
<evidence type="ECO:0000256" key="1">
    <source>
        <dbReference type="ARBA" id="ARBA00022676"/>
    </source>
</evidence>
<dbReference type="GO" id="GO:0016758">
    <property type="term" value="F:hexosyltransferase activity"/>
    <property type="evidence" value="ECO:0007669"/>
    <property type="project" value="TreeGrafter"/>
</dbReference>
<evidence type="ECO:0000256" key="2">
    <source>
        <dbReference type="ARBA" id="ARBA00022679"/>
    </source>
</evidence>
<sequence length="268" mass="29198">MAATLSLNLATQADAPAKPGFATRDIGGIGIAVLTRSAALAEVDDAMANQRHLKLAFCNANLVNLAAHDQALRRDLAGFLVLADGIGIDLGGWLLHGASFPANLNGTDFIPGLLASGKRRLRVALIGGRPGVAARASVRLSLQYPEHRFSVLSHGYFAPGEEAALLAKLEATPPDLLLVAFGNPRQERWISQKLGPQHCSVAAGVGALFDFLAGEVPRAPEAFRQLRLEWLFRLWLEPSRLWRRYVLGNPVFVLRMLRARLFERRSTR</sequence>
<dbReference type="PANTHER" id="PTHR34136">
    <property type="match status" value="1"/>
</dbReference>
<dbReference type="RefSeq" id="WP_245928273.1">
    <property type="nucleotide sequence ID" value="NZ_PQFZ01000009.1"/>
</dbReference>
<evidence type="ECO:0000313" key="3">
    <source>
        <dbReference type="EMBL" id="POR50399.1"/>
    </source>
</evidence>
<evidence type="ECO:0000313" key="4">
    <source>
        <dbReference type="Proteomes" id="UP000236919"/>
    </source>
</evidence>
<gene>
    <name evidence="3" type="ORF">CYD53_109108</name>
</gene>
<dbReference type="AlphaFoldDB" id="A0A2S4M722"/>
<dbReference type="EMBL" id="PQFZ01000009">
    <property type="protein sequence ID" value="POR50399.1"/>
    <property type="molecule type" value="Genomic_DNA"/>
</dbReference>
<keyword evidence="2" id="KW-0808">Transferase</keyword>
<dbReference type="PANTHER" id="PTHR34136:SF1">
    <property type="entry name" value="UDP-N-ACETYL-D-MANNOSAMINURONIC ACID TRANSFERASE"/>
    <property type="match status" value="1"/>
</dbReference>
<dbReference type="InterPro" id="IPR004629">
    <property type="entry name" value="WecG_TagA_CpsF"/>
</dbReference>
<protein>
    <submittedName>
        <fullName evidence="3">Exopolysaccharide biosynthesis WecB/TagA/CpsF family protein</fullName>
    </submittedName>
</protein>
<keyword evidence="4" id="KW-1185">Reference proteome</keyword>
<keyword evidence="1" id="KW-0328">Glycosyltransferase</keyword>
<dbReference type="Pfam" id="PF03808">
    <property type="entry name" value="Glyco_tran_WecG"/>
    <property type="match status" value="1"/>
</dbReference>
<comment type="caution">
    <text evidence="3">The sequence shown here is derived from an EMBL/GenBank/DDBJ whole genome shotgun (WGS) entry which is preliminary data.</text>
</comment>
<organism evidence="3 4">
    <name type="scientific">Bosea psychrotolerans</name>
    <dbReference type="NCBI Taxonomy" id="1871628"/>
    <lineage>
        <taxon>Bacteria</taxon>
        <taxon>Pseudomonadati</taxon>
        <taxon>Pseudomonadota</taxon>
        <taxon>Alphaproteobacteria</taxon>
        <taxon>Hyphomicrobiales</taxon>
        <taxon>Boseaceae</taxon>
        <taxon>Bosea</taxon>
    </lineage>
</organism>
<proteinExistence type="predicted"/>
<name>A0A2S4M722_9HYPH</name>
<accession>A0A2S4M722</accession>
<reference evidence="3 4" key="1">
    <citation type="submission" date="2018-01" db="EMBL/GenBank/DDBJ databases">
        <title>Genomic Encyclopedia of Type Strains, Phase III (KMG-III): the genomes of soil and plant-associated and newly described type strains.</title>
        <authorList>
            <person name="Whitman W."/>
        </authorList>
    </citation>
    <scope>NUCLEOTIDE SEQUENCE [LARGE SCALE GENOMIC DNA]</scope>
    <source>
        <strain evidence="3 4">1131</strain>
    </source>
</reference>